<evidence type="ECO:0000256" key="7">
    <source>
        <dbReference type="ARBA" id="ARBA00025066"/>
    </source>
</evidence>
<dbReference type="OrthoDB" id="33161at10239"/>
<dbReference type="Pfam" id="PF03617">
    <property type="entry name" value="IBV_3A"/>
    <property type="match status" value="1"/>
</dbReference>
<accession>A4ZCI9</accession>
<dbReference type="InterPro" id="IPR005214">
    <property type="entry name" value="IBV_3A"/>
</dbReference>
<reference evidence="9" key="1">
    <citation type="journal article" date="2008" name="J. Virol.">
        <title>Infectious bronchitis viruses with a novel genomic organization.</title>
        <authorList>
            <person name="Mardani K."/>
            <person name="Noormohammadi A.H."/>
            <person name="Hooper P."/>
            <person name="Ignjatovic J."/>
            <person name="Browning G.F."/>
        </authorList>
    </citation>
    <scope>NUCLEOTIDE SEQUENCE</scope>
    <source>
        <strain evidence="9">Armidale</strain>
        <strain evidence="10">V2-02</strain>
        <strain evidence="11">V3-02</strain>
    </source>
</reference>
<keyword evidence="3" id="KW-1090">Inhibition of host innate immune response by virus</keyword>
<keyword evidence="6" id="KW-0899">Viral immunoevasion</keyword>
<dbReference type="EMBL" id="DQ490205">
    <property type="protein sequence ID" value="ABF61466.1"/>
    <property type="molecule type" value="Genomic_RNA"/>
</dbReference>
<evidence type="ECO:0000256" key="8">
    <source>
        <dbReference type="ARBA" id="ARBA00030004"/>
    </source>
</evidence>
<dbReference type="EMBL" id="KU556805">
    <property type="protein sequence ID" value="APP92730.1"/>
    <property type="molecule type" value="Genomic_RNA"/>
</dbReference>
<comment type="function">
    <text evidence="7">Involved in resistance to IFN.</text>
</comment>
<keyword evidence="4" id="KW-0732">Signal</keyword>
<protein>
    <recommendedName>
        <fullName evidence="1">Non-structural protein 3a</fullName>
    </recommendedName>
    <alternativeName>
        <fullName evidence="8">Accessory protein 3a</fullName>
    </alternativeName>
</protein>
<reference evidence="12" key="2">
    <citation type="journal article" date="2016" name="Vet. Microbiol.">
        <title>Full genome analysis of Australian infectious bronchitis viruses suggests frequent recombination events between vaccine strains and multiple phylogenetically distant avian coronaviruses of unknown origin.</title>
        <authorList>
            <person name="Quinteros J.A."/>
            <person name="Lee S.W."/>
            <person name="Markham P.F."/>
            <person name="Noormohammadi A.H."/>
            <person name="Hartley C.A."/>
            <person name="Legione A.R."/>
            <person name="Coppo M.J."/>
            <person name="Vaz P.K."/>
            <person name="Browning G.F."/>
        </authorList>
    </citation>
    <scope>NUCLEOTIDE SEQUENCE</scope>
    <source>
        <strain evidence="12">Armidale A3</strain>
    </source>
</reference>
<evidence type="ECO:0000256" key="3">
    <source>
        <dbReference type="ARBA" id="ARBA00022632"/>
    </source>
</evidence>
<evidence type="ECO:0000313" key="12">
    <source>
        <dbReference type="EMBL" id="APP92730.1"/>
    </source>
</evidence>
<dbReference type="EMBL" id="DQ490217">
    <property type="protein sequence ID" value="ABF61556.1"/>
    <property type="molecule type" value="Genomic_RNA"/>
</dbReference>
<evidence type="ECO:0000313" key="9">
    <source>
        <dbReference type="EMBL" id="ABF61466.1"/>
    </source>
</evidence>
<evidence type="ECO:0000256" key="6">
    <source>
        <dbReference type="ARBA" id="ARBA00023280"/>
    </source>
</evidence>
<name>A4ZCI9_9GAMC</name>
<proteinExistence type="predicted"/>
<evidence type="ECO:0000256" key="5">
    <source>
        <dbReference type="ARBA" id="ARBA00023258"/>
    </source>
</evidence>
<dbReference type="GO" id="GO:0052170">
    <property type="term" value="P:symbiont-mediated suppression of host innate immune response"/>
    <property type="evidence" value="ECO:0007669"/>
    <property type="project" value="UniProtKB-KW"/>
</dbReference>
<sequence>MLQTPTSFLIVLILLWCKLVLSCIRECVIALHQLIQVLLQIINNNLQSRLILWHSLD</sequence>
<organism evidence="9">
    <name type="scientific">Infectious bronchitis virus</name>
    <dbReference type="NCBI Taxonomy" id="11120"/>
    <lineage>
        <taxon>Viruses</taxon>
        <taxon>Riboviria</taxon>
        <taxon>Orthornavirae</taxon>
        <taxon>Pisuviricota</taxon>
        <taxon>Pisoniviricetes</taxon>
        <taxon>Nidovirales</taxon>
        <taxon>Cornidovirineae</taxon>
        <taxon>Coronaviridae</taxon>
        <taxon>Orthocoronavirinae</taxon>
        <taxon>Gammacoronavirus</taxon>
        <taxon>Igacovirus</taxon>
        <taxon>Gammacoronavirus galli</taxon>
        <taxon>Avian coronavirus</taxon>
    </lineage>
</organism>
<keyword evidence="2" id="KW-0945">Host-virus interaction</keyword>
<evidence type="ECO:0000256" key="4">
    <source>
        <dbReference type="ARBA" id="ARBA00022729"/>
    </source>
</evidence>
<evidence type="ECO:0000313" key="11">
    <source>
        <dbReference type="EMBL" id="ABF61556.1"/>
    </source>
</evidence>
<dbReference type="EMBL" id="DQ490215">
    <property type="protein sequence ID" value="ABF61540.1"/>
    <property type="molecule type" value="Genomic_RNA"/>
</dbReference>
<gene>
    <name evidence="9" type="primary">3a</name>
    <name evidence="12" type="ORF">IBVgp3</name>
</gene>
<evidence type="ECO:0000256" key="2">
    <source>
        <dbReference type="ARBA" id="ARBA00022581"/>
    </source>
</evidence>
<keyword evidence="5" id="KW-0922">Interferon antiviral system evasion</keyword>
<evidence type="ECO:0000313" key="10">
    <source>
        <dbReference type="EMBL" id="ABF61540.1"/>
    </source>
</evidence>
<evidence type="ECO:0000256" key="1">
    <source>
        <dbReference type="ARBA" id="ARBA00019813"/>
    </source>
</evidence>